<dbReference type="Gene3D" id="3.80.10.10">
    <property type="entry name" value="Ribonuclease Inhibitor"/>
    <property type="match status" value="1"/>
</dbReference>
<dbReference type="InParanoid" id="A0A0H2RQ06"/>
<accession>A0A0H2RQ06</accession>
<feature type="region of interest" description="Disordered" evidence="1">
    <location>
        <begin position="151"/>
        <end position="171"/>
    </location>
</feature>
<evidence type="ECO:0008006" key="4">
    <source>
        <dbReference type="Google" id="ProtNLM"/>
    </source>
</evidence>
<reference evidence="2 3" key="1">
    <citation type="submission" date="2015-04" db="EMBL/GenBank/DDBJ databases">
        <title>Complete genome sequence of Schizopora paradoxa KUC8140, a cosmopolitan wood degrader in East Asia.</title>
        <authorList>
            <consortium name="DOE Joint Genome Institute"/>
            <person name="Min B."/>
            <person name="Park H."/>
            <person name="Jang Y."/>
            <person name="Kim J.-J."/>
            <person name="Kim K.H."/>
            <person name="Pangilinan J."/>
            <person name="Lipzen A."/>
            <person name="Riley R."/>
            <person name="Grigoriev I.V."/>
            <person name="Spatafora J.W."/>
            <person name="Choi I.-G."/>
        </authorList>
    </citation>
    <scope>NUCLEOTIDE SEQUENCE [LARGE SCALE GENOMIC DNA]</scope>
    <source>
        <strain evidence="2 3">KUC8140</strain>
    </source>
</reference>
<dbReference type="SUPFAM" id="SSF52047">
    <property type="entry name" value="RNI-like"/>
    <property type="match status" value="1"/>
</dbReference>
<dbReference type="Proteomes" id="UP000053477">
    <property type="component" value="Unassembled WGS sequence"/>
</dbReference>
<evidence type="ECO:0000256" key="1">
    <source>
        <dbReference type="SAM" id="MobiDB-lite"/>
    </source>
</evidence>
<sequence>MDEYWLRDFDDLPESESAAHFPDEHLVGDVTVIQDLGLPEAPRYDEENPLYAPELCADLFLARVHSIESTQPGVTLSSFMQRQLERHAVIKSKSEEKYCEVPFSSYADLHNAGWFSSSLPNVALDEDSSGPPSSPLTAAISLRRSRNASGASARGNLLSSSTSSTPQDSPLDNSDILRRLWRLDRNNIIREYLETAKPQSEQDLADTLSKEGLMSPDVLGLFSFARINSLNLSQSMASRDELDAIGCPYFHAFEPEKAFASLTELDVSDVYLSEDDVMHFAHLPQLKELVLKNTGIGDNDLMHLVPLSKTLHHINIAGNTLITDESTTTLIRLYKLDCVVLQGTKFSMWGLRRLIKSFKESLNISPPLHCIKYLMRISDKVQITSRTVSIGSMSEADLDKLGRRLDKLTVVQMKDLLRAIAKNDSSVSFYGTRSFLQKQLKASFKRLWVDILVKRCSLIS</sequence>
<name>A0A0H2RQ06_9AGAM</name>
<organism evidence="2 3">
    <name type="scientific">Schizopora paradoxa</name>
    <dbReference type="NCBI Taxonomy" id="27342"/>
    <lineage>
        <taxon>Eukaryota</taxon>
        <taxon>Fungi</taxon>
        <taxon>Dikarya</taxon>
        <taxon>Basidiomycota</taxon>
        <taxon>Agaricomycotina</taxon>
        <taxon>Agaricomycetes</taxon>
        <taxon>Hymenochaetales</taxon>
        <taxon>Schizoporaceae</taxon>
        <taxon>Schizopora</taxon>
    </lineage>
</organism>
<gene>
    <name evidence="2" type="ORF">SCHPADRAFT_998797</name>
</gene>
<dbReference type="InterPro" id="IPR032675">
    <property type="entry name" value="LRR_dom_sf"/>
</dbReference>
<evidence type="ECO:0000313" key="2">
    <source>
        <dbReference type="EMBL" id="KLO11548.1"/>
    </source>
</evidence>
<dbReference type="STRING" id="27342.A0A0H2RQ06"/>
<proteinExistence type="predicted"/>
<dbReference type="AlphaFoldDB" id="A0A0H2RQ06"/>
<evidence type="ECO:0000313" key="3">
    <source>
        <dbReference type="Proteomes" id="UP000053477"/>
    </source>
</evidence>
<dbReference type="OrthoDB" id="120976at2759"/>
<dbReference type="EMBL" id="KQ085997">
    <property type="protein sequence ID" value="KLO11548.1"/>
    <property type="molecule type" value="Genomic_DNA"/>
</dbReference>
<protein>
    <recommendedName>
        <fullName evidence="4">RNI-like protein</fullName>
    </recommendedName>
</protein>
<keyword evidence="3" id="KW-1185">Reference proteome</keyword>